<feature type="region of interest" description="Disordered" evidence="6">
    <location>
        <begin position="310"/>
        <end position="352"/>
    </location>
</feature>
<feature type="compositionally biased region" description="Polar residues" evidence="6">
    <location>
        <begin position="251"/>
        <end position="288"/>
    </location>
</feature>
<reference evidence="8 9" key="1">
    <citation type="submission" date="2021-06" db="EMBL/GenBank/DDBJ databases">
        <authorList>
            <person name="Palmer J.M."/>
        </authorList>
    </citation>
    <scope>NUCLEOTIDE SEQUENCE [LARGE SCALE GENOMIC DNA]</scope>
    <source>
        <strain evidence="8 9">GA_2019</strain>
        <tissue evidence="8">Muscle</tissue>
    </source>
</reference>
<evidence type="ECO:0000259" key="7">
    <source>
        <dbReference type="PROSITE" id="PS50157"/>
    </source>
</evidence>
<feature type="domain" description="C2H2-type" evidence="7">
    <location>
        <begin position="301"/>
        <end position="329"/>
    </location>
</feature>
<evidence type="ECO:0000313" key="9">
    <source>
        <dbReference type="Proteomes" id="UP001476798"/>
    </source>
</evidence>
<dbReference type="EMBL" id="JAHRIO010041913">
    <property type="protein sequence ID" value="MEQ2172400.1"/>
    <property type="molecule type" value="Genomic_DNA"/>
</dbReference>
<dbReference type="Gene3D" id="3.30.160.60">
    <property type="entry name" value="Classic Zinc Finger"/>
    <property type="match status" value="1"/>
</dbReference>
<dbReference type="PANTHER" id="PTHR23235:SF120">
    <property type="entry name" value="KRUPPEL-LIKE FACTOR 15"/>
    <property type="match status" value="1"/>
</dbReference>
<feature type="non-terminal residue" evidence="8">
    <location>
        <position position="1"/>
    </location>
</feature>
<evidence type="ECO:0000256" key="3">
    <source>
        <dbReference type="ARBA" id="ARBA00022771"/>
    </source>
</evidence>
<evidence type="ECO:0000256" key="5">
    <source>
        <dbReference type="PROSITE-ProRule" id="PRU00042"/>
    </source>
</evidence>
<feature type="region of interest" description="Disordered" evidence="6">
    <location>
        <begin position="223"/>
        <end position="293"/>
    </location>
</feature>
<keyword evidence="3 5" id="KW-0863">Zinc-finger</keyword>
<sequence length="352" mass="38037">LDEHHACTCPGCPFFSSSSSFETLTPRQSLSSSLYSQASCQPKDLSMNMCSPDTTGPTSEQESRLSDRSPSDDADSGTQSQNQNPNTSPLRPSAGSLAHLSILPTLHNYLPPFPTCPAGARVPPVLVSATTSTDKRSSRRKEEGPSCRCIPVCTAQPLFPGHLSCCSTSALSMPTNRLSGALKIHTRLHTGERPFICSLCGRGFSNRSGIRFHYRMVHGLSSEHDGEARAKPTGCSPGRPRTLRPPRVELASQNSPHRASAPNPLSSSELIPTNPGSIPLSGNESRSQAEAVGSLREGLPYGCEDCGLRFKDAPSRNRHQTLVHYSNEGREEENQGQRKEFSPSENVQNQSE</sequence>
<dbReference type="PANTHER" id="PTHR23235">
    <property type="entry name" value="KRUEPPEL-LIKE TRANSCRIPTION FACTOR"/>
    <property type="match status" value="1"/>
</dbReference>
<feature type="compositionally biased region" description="Basic and acidic residues" evidence="6">
    <location>
        <begin position="61"/>
        <end position="71"/>
    </location>
</feature>
<feature type="domain" description="C2H2-type" evidence="7">
    <location>
        <begin position="195"/>
        <end position="218"/>
    </location>
</feature>
<feature type="compositionally biased region" description="Basic and acidic residues" evidence="6">
    <location>
        <begin position="327"/>
        <end position="342"/>
    </location>
</feature>
<dbReference type="InterPro" id="IPR013087">
    <property type="entry name" value="Znf_C2H2_type"/>
</dbReference>
<keyword evidence="9" id="KW-1185">Reference proteome</keyword>
<proteinExistence type="predicted"/>
<accession>A0ABV0NLW1</accession>
<dbReference type="SMART" id="SM00355">
    <property type="entry name" value="ZnF_C2H2"/>
    <property type="match status" value="2"/>
</dbReference>
<keyword evidence="1" id="KW-0479">Metal-binding</keyword>
<dbReference type="SUPFAM" id="SSF57667">
    <property type="entry name" value="beta-beta-alpha zinc fingers"/>
    <property type="match status" value="1"/>
</dbReference>
<gene>
    <name evidence="8" type="ORF">GOODEAATRI_020598</name>
</gene>
<dbReference type="InterPro" id="IPR036236">
    <property type="entry name" value="Znf_C2H2_sf"/>
</dbReference>
<feature type="compositionally biased region" description="Polar residues" evidence="6">
    <location>
        <begin position="76"/>
        <end position="90"/>
    </location>
</feature>
<evidence type="ECO:0000313" key="8">
    <source>
        <dbReference type="EMBL" id="MEQ2172400.1"/>
    </source>
</evidence>
<dbReference type="PROSITE" id="PS00028">
    <property type="entry name" value="ZINC_FINGER_C2H2_1"/>
    <property type="match status" value="2"/>
</dbReference>
<evidence type="ECO:0000256" key="4">
    <source>
        <dbReference type="ARBA" id="ARBA00022833"/>
    </source>
</evidence>
<protein>
    <recommendedName>
        <fullName evidence="7">C2H2-type domain-containing protein</fullName>
    </recommendedName>
</protein>
<evidence type="ECO:0000256" key="6">
    <source>
        <dbReference type="SAM" id="MobiDB-lite"/>
    </source>
</evidence>
<keyword evidence="2" id="KW-0677">Repeat</keyword>
<dbReference type="Proteomes" id="UP001476798">
    <property type="component" value="Unassembled WGS sequence"/>
</dbReference>
<comment type="caution">
    <text evidence="8">The sequence shown here is derived from an EMBL/GenBank/DDBJ whole genome shotgun (WGS) entry which is preliminary data.</text>
</comment>
<feature type="compositionally biased region" description="Polar residues" evidence="6">
    <location>
        <begin position="343"/>
        <end position="352"/>
    </location>
</feature>
<evidence type="ECO:0000256" key="1">
    <source>
        <dbReference type="ARBA" id="ARBA00022723"/>
    </source>
</evidence>
<keyword evidence="4" id="KW-0862">Zinc</keyword>
<organism evidence="8 9">
    <name type="scientific">Goodea atripinnis</name>
    <dbReference type="NCBI Taxonomy" id="208336"/>
    <lineage>
        <taxon>Eukaryota</taxon>
        <taxon>Metazoa</taxon>
        <taxon>Chordata</taxon>
        <taxon>Craniata</taxon>
        <taxon>Vertebrata</taxon>
        <taxon>Euteleostomi</taxon>
        <taxon>Actinopterygii</taxon>
        <taxon>Neopterygii</taxon>
        <taxon>Teleostei</taxon>
        <taxon>Neoteleostei</taxon>
        <taxon>Acanthomorphata</taxon>
        <taxon>Ovalentaria</taxon>
        <taxon>Atherinomorphae</taxon>
        <taxon>Cyprinodontiformes</taxon>
        <taxon>Goodeidae</taxon>
        <taxon>Goodea</taxon>
    </lineage>
</organism>
<feature type="compositionally biased region" description="Polar residues" evidence="6">
    <location>
        <begin position="48"/>
        <end position="60"/>
    </location>
</feature>
<feature type="region of interest" description="Disordered" evidence="6">
    <location>
        <begin position="43"/>
        <end position="95"/>
    </location>
</feature>
<evidence type="ECO:0000256" key="2">
    <source>
        <dbReference type="ARBA" id="ARBA00022737"/>
    </source>
</evidence>
<dbReference type="PROSITE" id="PS50157">
    <property type="entry name" value="ZINC_FINGER_C2H2_2"/>
    <property type="match status" value="2"/>
</dbReference>
<name>A0ABV0NLW1_9TELE</name>